<keyword evidence="3" id="KW-1185">Reference proteome</keyword>
<accession>A0A7Y6QBY7</accession>
<name>A0A7Y6QBY7_9HYPH</name>
<feature type="domain" description="P-type ATPase A" evidence="1">
    <location>
        <begin position="2"/>
        <end position="36"/>
    </location>
</feature>
<evidence type="ECO:0000259" key="1">
    <source>
        <dbReference type="Pfam" id="PF00122"/>
    </source>
</evidence>
<evidence type="ECO:0000313" key="3">
    <source>
        <dbReference type="Proteomes" id="UP000520198"/>
    </source>
</evidence>
<sequence length="66" mass="7213">MHTGDQIAAAGTVIGGEVETDESLLSGESDLVYKRAVIYSFPAASVSREMRFIRPKRSQLRAMPTN</sequence>
<evidence type="ECO:0000313" key="2">
    <source>
        <dbReference type="EMBL" id="NVD42848.1"/>
    </source>
</evidence>
<protein>
    <recommendedName>
        <fullName evidence="1">P-type ATPase A domain-containing protein</fullName>
    </recommendedName>
</protein>
<dbReference type="Proteomes" id="UP000520198">
    <property type="component" value="Unassembled WGS sequence"/>
</dbReference>
<dbReference type="EMBL" id="JABWDU010000011">
    <property type="protein sequence ID" value="NVD42848.1"/>
    <property type="molecule type" value="Genomic_DNA"/>
</dbReference>
<dbReference type="AlphaFoldDB" id="A0A7Y6QBY7"/>
<dbReference type="Pfam" id="PF00122">
    <property type="entry name" value="E1-E2_ATPase"/>
    <property type="match status" value="1"/>
</dbReference>
<organism evidence="2 3">
    <name type="scientific">Ensifer oleiphilus</name>
    <dbReference type="NCBI Taxonomy" id="2742698"/>
    <lineage>
        <taxon>Bacteria</taxon>
        <taxon>Pseudomonadati</taxon>
        <taxon>Pseudomonadota</taxon>
        <taxon>Alphaproteobacteria</taxon>
        <taxon>Hyphomicrobiales</taxon>
        <taxon>Rhizobiaceae</taxon>
        <taxon>Sinorhizobium/Ensifer group</taxon>
        <taxon>Ensifer</taxon>
    </lineage>
</organism>
<dbReference type="RefSeq" id="WP_176356198.1">
    <property type="nucleotide sequence ID" value="NZ_JABWDU010000011.1"/>
</dbReference>
<gene>
    <name evidence="2" type="ORF">HT585_28675</name>
</gene>
<reference evidence="2 3" key="1">
    <citation type="submission" date="2020-06" db="EMBL/GenBank/DDBJ databases">
        <authorList>
            <person name="Grouzdev D.S."/>
        </authorList>
    </citation>
    <scope>NUCLEOTIDE SEQUENCE [LARGE SCALE GENOMIC DNA]</scope>
    <source>
        <strain evidence="2 3">HO-A22</strain>
    </source>
</reference>
<proteinExistence type="predicted"/>
<dbReference type="SUPFAM" id="SSF81653">
    <property type="entry name" value="Calcium ATPase, transduction domain A"/>
    <property type="match status" value="1"/>
</dbReference>
<dbReference type="InterPro" id="IPR059000">
    <property type="entry name" value="ATPase_P-type_domA"/>
</dbReference>
<dbReference type="InterPro" id="IPR008250">
    <property type="entry name" value="ATPase_P-typ_transduc_dom_A_sf"/>
</dbReference>
<dbReference type="Gene3D" id="2.70.150.10">
    <property type="entry name" value="Calcium-transporting ATPase, cytoplasmic transduction domain A"/>
    <property type="match status" value="1"/>
</dbReference>
<comment type="caution">
    <text evidence="2">The sequence shown here is derived from an EMBL/GenBank/DDBJ whole genome shotgun (WGS) entry which is preliminary data.</text>
</comment>